<evidence type="ECO:0000256" key="5">
    <source>
        <dbReference type="ARBA" id="ARBA00022679"/>
    </source>
</evidence>
<accession>A0ABR7LJB0</accession>
<dbReference type="Gene3D" id="1.10.287.130">
    <property type="match status" value="1"/>
</dbReference>
<evidence type="ECO:0000256" key="3">
    <source>
        <dbReference type="ARBA" id="ARBA00012438"/>
    </source>
</evidence>
<keyword evidence="10 11" id="KW-0472">Membrane</keyword>
<feature type="domain" description="Histidine kinase" evidence="12">
    <location>
        <begin position="228"/>
        <end position="434"/>
    </location>
</feature>
<comment type="catalytic activity">
    <reaction evidence="1">
        <text>ATP + protein L-histidine = ADP + protein N-phospho-L-histidine.</text>
        <dbReference type="EC" id="2.7.13.3"/>
    </reaction>
</comment>
<proteinExistence type="predicted"/>
<evidence type="ECO:0000313" key="15">
    <source>
        <dbReference type="Proteomes" id="UP000805614"/>
    </source>
</evidence>
<evidence type="ECO:0000256" key="7">
    <source>
        <dbReference type="ARBA" id="ARBA00022777"/>
    </source>
</evidence>
<dbReference type="PRINTS" id="PR00344">
    <property type="entry name" value="BCTRLSENSOR"/>
</dbReference>
<dbReference type="Pfam" id="PF02518">
    <property type="entry name" value="HATPase_c"/>
    <property type="match status" value="1"/>
</dbReference>
<evidence type="ECO:0000259" key="12">
    <source>
        <dbReference type="PROSITE" id="PS50109"/>
    </source>
</evidence>
<evidence type="ECO:0000313" key="14">
    <source>
        <dbReference type="EMBL" id="MBC6464763.1"/>
    </source>
</evidence>
<evidence type="ECO:0000256" key="1">
    <source>
        <dbReference type="ARBA" id="ARBA00000085"/>
    </source>
</evidence>
<evidence type="ECO:0000259" key="13">
    <source>
        <dbReference type="PROSITE" id="PS50885"/>
    </source>
</evidence>
<keyword evidence="8 11" id="KW-1133">Transmembrane helix</keyword>
<evidence type="ECO:0000256" key="6">
    <source>
        <dbReference type="ARBA" id="ARBA00022692"/>
    </source>
</evidence>
<evidence type="ECO:0000256" key="11">
    <source>
        <dbReference type="SAM" id="Phobius"/>
    </source>
</evidence>
<dbReference type="PANTHER" id="PTHR45436:SF5">
    <property type="entry name" value="SENSOR HISTIDINE KINASE TRCS"/>
    <property type="match status" value="1"/>
</dbReference>
<dbReference type="InterPro" id="IPR036097">
    <property type="entry name" value="HisK_dim/P_sf"/>
</dbReference>
<keyword evidence="7 14" id="KW-0418">Kinase</keyword>
<dbReference type="CDD" id="cd00075">
    <property type="entry name" value="HATPase"/>
    <property type="match status" value="1"/>
</dbReference>
<evidence type="ECO:0000256" key="9">
    <source>
        <dbReference type="ARBA" id="ARBA00023012"/>
    </source>
</evidence>
<keyword evidence="6 11" id="KW-0812">Transmembrane</keyword>
<dbReference type="InterPro" id="IPR005467">
    <property type="entry name" value="His_kinase_dom"/>
</dbReference>
<dbReference type="PROSITE" id="PS50885">
    <property type="entry name" value="HAMP"/>
    <property type="match status" value="1"/>
</dbReference>
<dbReference type="SMART" id="SM00304">
    <property type="entry name" value="HAMP"/>
    <property type="match status" value="1"/>
</dbReference>
<evidence type="ECO:0000256" key="4">
    <source>
        <dbReference type="ARBA" id="ARBA00022553"/>
    </source>
</evidence>
<dbReference type="Gene3D" id="3.30.565.10">
    <property type="entry name" value="Histidine kinase-like ATPase, C-terminal domain"/>
    <property type="match status" value="1"/>
</dbReference>
<dbReference type="InterPro" id="IPR004358">
    <property type="entry name" value="Sig_transdc_His_kin-like_C"/>
</dbReference>
<dbReference type="GO" id="GO:0016301">
    <property type="term" value="F:kinase activity"/>
    <property type="evidence" value="ECO:0007669"/>
    <property type="project" value="UniProtKB-KW"/>
</dbReference>
<dbReference type="InterPro" id="IPR050428">
    <property type="entry name" value="TCS_sensor_his_kinase"/>
</dbReference>
<dbReference type="InterPro" id="IPR036890">
    <property type="entry name" value="HATPase_C_sf"/>
</dbReference>
<dbReference type="InterPro" id="IPR003661">
    <property type="entry name" value="HisK_dim/P_dom"/>
</dbReference>
<organism evidence="14 15">
    <name type="scientific">Actinomadura alba</name>
    <dbReference type="NCBI Taxonomy" id="406431"/>
    <lineage>
        <taxon>Bacteria</taxon>
        <taxon>Bacillati</taxon>
        <taxon>Actinomycetota</taxon>
        <taxon>Actinomycetes</taxon>
        <taxon>Streptosporangiales</taxon>
        <taxon>Thermomonosporaceae</taxon>
        <taxon>Actinomadura</taxon>
    </lineage>
</organism>
<dbReference type="Pfam" id="PF00512">
    <property type="entry name" value="HisKA"/>
    <property type="match status" value="1"/>
</dbReference>
<keyword evidence="4" id="KW-0597">Phosphoprotein</keyword>
<dbReference type="EMBL" id="JABVEC010000002">
    <property type="protein sequence ID" value="MBC6464763.1"/>
    <property type="molecule type" value="Genomic_DNA"/>
</dbReference>
<dbReference type="Proteomes" id="UP000805614">
    <property type="component" value="Unassembled WGS sequence"/>
</dbReference>
<keyword evidence="5" id="KW-0808">Transferase</keyword>
<evidence type="ECO:0000256" key="10">
    <source>
        <dbReference type="ARBA" id="ARBA00023136"/>
    </source>
</evidence>
<dbReference type="CDD" id="cd06225">
    <property type="entry name" value="HAMP"/>
    <property type="match status" value="1"/>
</dbReference>
<dbReference type="Pfam" id="PF00672">
    <property type="entry name" value="HAMP"/>
    <property type="match status" value="1"/>
</dbReference>
<sequence>MTVVASVVMALICTAVAVFILIAVRTGATDYRTEQLVANAVQLIQRTRSRGGPALRPETSGTEIQMFTPSGVPAAATPNLAGKPPMVNFHPDPDSYVTKRLCDLPAFPGECKIVIDIPFHMPDGLWRLYMATPEVPWYISFRLLGPLVACWLLLIAVTARGAYHIVGKTLAPVHAISGKLATITAGDLDQRVPVPKVQDELKDLAETANQTLERAQAAIQQQLQFASDASHDLRSPLTAMRTQIEEALLHPRDTDWRETGNALLSSVEWMQDLVADLLQLCRLDAGIHGRHDAIDLTALVTCELDRRPRKVTIGRRLTPTVIINGDRLGLTRLLTNLLDNAERHAASSVTVAVAHQQDTAVLEVTNDGEGIPPDQREIVFQRFVRLGASRAKDAGGTGLGLPIARRIAQAHGGTLTIEDSDHGARFVLRLPLPDLDNGSTHLKRFTPQSR</sequence>
<dbReference type="SMART" id="SM00388">
    <property type="entry name" value="HisKA"/>
    <property type="match status" value="1"/>
</dbReference>
<dbReference type="CDD" id="cd00082">
    <property type="entry name" value="HisKA"/>
    <property type="match status" value="1"/>
</dbReference>
<dbReference type="SMART" id="SM00387">
    <property type="entry name" value="HATPase_c"/>
    <property type="match status" value="1"/>
</dbReference>
<dbReference type="SUPFAM" id="SSF47384">
    <property type="entry name" value="Homodimeric domain of signal transducing histidine kinase"/>
    <property type="match status" value="1"/>
</dbReference>
<comment type="caution">
    <text evidence="14">The sequence shown here is derived from an EMBL/GenBank/DDBJ whole genome shotgun (WGS) entry which is preliminary data.</text>
</comment>
<comment type="subcellular location">
    <subcellularLocation>
        <location evidence="2">Cell membrane</location>
    </subcellularLocation>
</comment>
<evidence type="ECO:0000256" key="8">
    <source>
        <dbReference type="ARBA" id="ARBA00022989"/>
    </source>
</evidence>
<dbReference type="InterPro" id="IPR003660">
    <property type="entry name" value="HAMP_dom"/>
</dbReference>
<dbReference type="PANTHER" id="PTHR45436">
    <property type="entry name" value="SENSOR HISTIDINE KINASE YKOH"/>
    <property type="match status" value="1"/>
</dbReference>
<feature type="domain" description="HAMP" evidence="13">
    <location>
        <begin position="167"/>
        <end position="220"/>
    </location>
</feature>
<reference evidence="14 15" key="1">
    <citation type="submission" date="2020-06" db="EMBL/GenBank/DDBJ databases">
        <title>Actinomadura xiongansis sp. nov., isolated from soil of Baiyangdian.</title>
        <authorList>
            <person name="Zhang X."/>
        </authorList>
    </citation>
    <scope>NUCLEOTIDE SEQUENCE [LARGE SCALE GENOMIC DNA]</scope>
    <source>
        <strain evidence="14 15">HBUM206468</strain>
    </source>
</reference>
<feature type="transmembrane region" description="Helical" evidence="11">
    <location>
        <begin position="6"/>
        <end position="24"/>
    </location>
</feature>
<gene>
    <name evidence="14" type="ORF">HKK74_04520</name>
</gene>
<dbReference type="SUPFAM" id="SSF55874">
    <property type="entry name" value="ATPase domain of HSP90 chaperone/DNA topoisomerase II/histidine kinase"/>
    <property type="match status" value="1"/>
</dbReference>
<name>A0ABR7LJB0_9ACTN</name>
<dbReference type="InterPro" id="IPR003594">
    <property type="entry name" value="HATPase_dom"/>
</dbReference>
<keyword evidence="15" id="KW-1185">Reference proteome</keyword>
<dbReference type="EC" id="2.7.13.3" evidence="3"/>
<dbReference type="PROSITE" id="PS50109">
    <property type="entry name" value="HIS_KIN"/>
    <property type="match status" value="1"/>
</dbReference>
<protein>
    <recommendedName>
        <fullName evidence="3">histidine kinase</fullName>
        <ecNumber evidence="3">2.7.13.3</ecNumber>
    </recommendedName>
</protein>
<evidence type="ECO:0000256" key="2">
    <source>
        <dbReference type="ARBA" id="ARBA00004236"/>
    </source>
</evidence>
<keyword evidence="9" id="KW-0902">Two-component regulatory system</keyword>
<feature type="transmembrane region" description="Helical" evidence="11">
    <location>
        <begin position="143"/>
        <end position="163"/>
    </location>
</feature>